<dbReference type="GeneID" id="94425511"/>
<dbReference type="InterPro" id="IPR039763">
    <property type="entry name" value="ARMT1"/>
</dbReference>
<comment type="catalytic activity">
    <reaction evidence="1 7">
        <text>beta-D-fructose 1-phosphate + H2O = D-fructose + phosphate</text>
        <dbReference type="Rhea" id="RHEA:35603"/>
        <dbReference type="ChEBI" id="CHEBI:15377"/>
        <dbReference type="ChEBI" id="CHEBI:37721"/>
        <dbReference type="ChEBI" id="CHEBI:43474"/>
        <dbReference type="ChEBI" id="CHEBI:138881"/>
    </reaction>
</comment>
<dbReference type="GO" id="GO:0103026">
    <property type="term" value="F:fructose-1-phosphatase activity"/>
    <property type="evidence" value="ECO:0007669"/>
    <property type="project" value="RHEA"/>
</dbReference>
<dbReference type="SUPFAM" id="SSF111321">
    <property type="entry name" value="AF1104-like"/>
    <property type="match status" value="1"/>
</dbReference>
<evidence type="ECO:0000256" key="1">
    <source>
        <dbReference type="ARBA" id="ARBA00001326"/>
    </source>
</evidence>
<dbReference type="Gene3D" id="3.40.50.10880">
    <property type="entry name" value="Uncharacterised protein PF01937, DUF89, domain 3"/>
    <property type="match status" value="1"/>
</dbReference>
<dbReference type="GO" id="GO:0097023">
    <property type="term" value="F:fructose 6-phosphate aldolase activity"/>
    <property type="evidence" value="ECO:0007669"/>
    <property type="project" value="RHEA"/>
</dbReference>
<comment type="similarity">
    <text evidence="2 7">Belongs to the damage-control phosphatase family. Sugar phosphate phosphatase III subfamily.</text>
</comment>
<dbReference type="VEuPathDB" id="ToxoDB:CSUI_002098"/>
<keyword evidence="10" id="KW-1185">Reference proteome</keyword>
<dbReference type="OrthoDB" id="541375at2759"/>
<dbReference type="GO" id="GO:0005634">
    <property type="term" value="C:nucleus"/>
    <property type="evidence" value="ECO:0007669"/>
    <property type="project" value="TreeGrafter"/>
</dbReference>
<accession>A0A2C6LAN1</accession>
<evidence type="ECO:0000256" key="3">
    <source>
        <dbReference type="ARBA" id="ARBA00022723"/>
    </source>
</evidence>
<reference evidence="9 10" key="1">
    <citation type="journal article" date="2017" name="Int. J. Parasitol.">
        <title>The genome of the protozoan parasite Cystoisospora suis and a reverse vaccinology approach to identify vaccine candidates.</title>
        <authorList>
            <person name="Palmieri N."/>
            <person name="Shrestha A."/>
            <person name="Ruttkowski B."/>
            <person name="Beck T."/>
            <person name="Vogl C."/>
            <person name="Tomley F."/>
            <person name="Blake D.P."/>
            <person name="Joachim A."/>
        </authorList>
    </citation>
    <scope>NUCLEOTIDE SEQUENCE [LARGE SCALE GENOMIC DNA]</scope>
    <source>
        <strain evidence="9 10">Wien I</strain>
    </source>
</reference>
<gene>
    <name evidence="9" type="ORF">CSUI_002098</name>
</gene>
<evidence type="ECO:0000256" key="2">
    <source>
        <dbReference type="ARBA" id="ARBA00009519"/>
    </source>
</evidence>
<keyword evidence="3 7" id="KW-0479">Metal-binding</keyword>
<dbReference type="InterPro" id="IPR036075">
    <property type="entry name" value="ARMT-1-like_metal-bd_sf"/>
</dbReference>
<dbReference type="GO" id="GO:0006974">
    <property type="term" value="P:DNA damage response"/>
    <property type="evidence" value="ECO:0007669"/>
    <property type="project" value="TreeGrafter"/>
</dbReference>
<evidence type="ECO:0000313" key="10">
    <source>
        <dbReference type="Proteomes" id="UP000221165"/>
    </source>
</evidence>
<evidence type="ECO:0000313" key="9">
    <source>
        <dbReference type="EMBL" id="PHJ24046.1"/>
    </source>
</evidence>
<evidence type="ECO:0000256" key="5">
    <source>
        <dbReference type="ARBA" id="ARBA00023211"/>
    </source>
</evidence>
<dbReference type="PANTHER" id="PTHR12260:SF6">
    <property type="entry name" value="DAMAGE-CONTROL PHOSPHATASE ARMT1"/>
    <property type="match status" value="1"/>
</dbReference>
<proteinExistence type="inferred from homology"/>
<dbReference type="GO" id="GO:0046872">
    <property type="term" value="F:metal ion binding"/>
    <property type="evidence" value="ECO:0007669"/>
    <property type="project" value="UniProtKB-UniRule"/>
</dbReference>
<dbReference type="PANTHER" id="PTHR12260">
    <property type="entry name" value="DAMAGE-CONTROL PHOSPHATASE ARMT1"/>
    <property type="match status" value="1"/>
</dbReference>
<evidence type="ECO:0000256" key="7">
    <source>
        <dbReference type="RuleBase" id="RU367030"/>
    </source>
</evidence>
<keyword evidence="5 7" id="KW-0464">Manganese</keyword>
<dbReference type="EC" id="3.1.3.-" evidence="7"/>
<comment type="caution">
    <text evidence="9">The sequence shown here is derived from an EMBL/GenBank/DDBJ whole genome shotgun (WGS) entry which is preliminary data.</text>
</comment>
<feature type="domain" description="Damage-control phosphatase ARMT1-like metal-binding" evidence="8">
    <location>
        <begin position="81"/>
        <end position="445"/>
    </location>
</feature>
<organism evidence="9 10">
    <name type="scientific">Cystoisospora suis</name>
    <dbReference type="NCBI Taxonomy" id="483139"/>
    <lineage>
        <taxon>Eukaryota</taxon>
        <taxon>Sar</taxon>
        <taxon>Alveolata</taxon>
        <taxon>Apicomplexa</taxon>
        <taxon>Conoidasida</taxon>
        <taxon>Coccidia</taxon>
        <taxon>Eucoccidiorida</taxon>
        <taxon>Eimeriorina</taxon>
        <taxon>Sarcocystidae</taxon>
        <taxon>Cystoisospora</taxon>
    </lineage>
</organism>
<sequence length="473" mass="54012">MAAPKPHSDQLLQQYAAMHSLLHARPAEAVVPPAVHSDKPGTWSYDTINRRLREEILKRTFDENASFLASHPESLRRLQALDSEMAKSTTTTLRNLPECSGDDANRVYRLCVEQADRDFWNKDVLAKWISQGCTWASAPWLVSELFFYRRISHAFDHFATGHDPFEKQKLSSLRGCSPVLFQLSEAFSRLRNAKCEPEFKAALRSAVLGALEGNSADLSLWPCSHDEEDEAEGPETSASSPRVDNVDEMACLLADDFELFHDDLQRIAANREKERIAYFFIDNAGSEILSDMWLACILIEHAVVDKVVFYVKQYPIFVSDALPKDFDLTFQWMQQRASQRPELSELADRWLSYVKTGKWEVKASTYFCMPFEYSNMPKDLYEELRDKAAILISKGDANYRRILGDRLWPFDTPFPEVAGYMPCPLLALRKLKADIACGISNEKQKQAQESDPNWMVNGKWGVIHYFNPSTQGK</sequence>
<dbReference type="Proteomes" id="UP000221165">
    <property type="component" value="Unassembled WGS sequence"/>
</dbReference>
<comment type="cofactor">
    <cofactor evidence="7">
        <name>Mn(2+)</name>
        <dbReference type="ChEBI" id="CHEBI:29035"/>
    </cofactor>
    <cofactor evidence="7">
        <name>Ni(2+)</name>
        <dbReference type="ChEBI" id="CHEBI:49786"/>
    </cofactor>
</comment>
<dbReference type="AlphaFoldDB" id="A0A2C6LAN1"/>
<dbReference type="Gene3D" id="1.20.930.60">
    <property type="match status" value="1"/>
</dbReference>
<comment type="catalytic activity">
    <reaction evidence="6 7">
        <text>beta-D-fructose 6-phosphate = dihydroxyacetone + D-glyceraldehyde 3-phosphate</text>
        <dbReference type="Rhea" id="RHEA:28002"/>
        <dbReference type="ChEBI" id="CHEBI:16016"/>
        <dbReference type="ChEBI" id="CHEBI:57634"/>
        <dbReference type="ChEBI" id="CHEBI:59776"/>
    </reaction>
</comment>
<evidence type="ECO:0000259" key="8">
    <source>
        <dbReference type="Pfam" id="PF01937"/>
    </source>
</evidence>
<comment type="function">
    <text evidence="7">Metal-dependent phosphatase that shows phosphatase activity against several substrates, including fructose-1-phosphate and fructose-6-phosphate. Its preference for fructose-1-phosphate, a strong glycating agent that causes DNA damage rather than a canonical yeast metabolite, suggests a damage-control function in hexose phosphate metabolism.</text>
</comment>
<name>A0A2C6LAN1_9APIC</name>
<evidence type="ECO:0000256" key="4">
    <source>
        <dbReference type="ARBA" id="ARBA00022801"/>
    </source>
</evidence>
<keyword evidence="4 7" id="KW-0378">Hydrolase</keyword>
<dbReference type="RefSeq" id="XP_067925720.1">
    <property type="nucleotide sequence ID" value="XM_068062300.1"/>
</dbReference>
<evidence type="ECO:0000256" key="6">
    <source>
        <dbReference type="ARBA" id="ARBA00048809"/>
    </source>
</evidence>
<protein>
    <recommendedName>
        <fullName evidence="7">Sugar phosphate phosphatase</fullName>
        <ecNumber evidence="7">3.1.3.-</ecNumber>
    </recommendedName>
</protein>
<dbReference type="EMBL" id="MIGC01000877">
    <property type="protein sequence ID" value="PHJ24046.1"/>
    <property type="molecule type" value="Genomic_DNA"/>
</dbReference>
<dbReference type="Pfam" id="PF01937">
    <property type="entry name" value="ARMT1-like_dom"/>
    <property type="match status" value="1"/>
</dbReference>
<comment type="domain">
    <text evidence="7">Subfamily III proteins have a conserved RTxK motif about 40-50 residues from the C-terminus; the threonine may be replaced by serine or cysteine.</text>
</comment>
<dbReference type="InterPro" id="IPR002791">
    <property type="entry name" value="ARMT1-like_metal-bd"/>
</dbReference>